<dbReference type="HOGENOM" id="CLU_2353085_0_0_2"/>
<keyword evidence="2" id="KW-1185">Reference proteome</keyword>
<gene>
    <name evidence="1" type="ORF">Mpt1_c08930</name>
</gene>
<accession>A0A0A7LCH5</accession>
<proteinExistence type="predicted"/>
<dbReference type="KEGG" id="mear:Mpt1_c08930"/>
<sequence>MGFEEYVVDLNADCVCGCMSGDRYHKIFRFPNRYGASVVSNPKKKGFSESGYRVLLLKFSSDTEYKVVTMPVLDSSILECDTWDQAEVALGKIKEL</sequence>
<organism evidence="1 2">
    <name type="scientific">Candidatus Methanoplasma termitum</name>
    <dbReference type="NCBI Taxonomy" id="1577791"/>
    <lineage>
        <taxon>Archaea</taxon>
        <taxon>Methanobacteriati</taxon>
        <taxon>Thermoplasmatota</taxon>
        <taxon>Thermoplasmata</taxon>
        <taxon>Methanomassiliicoccales</taxon>
        <taxon>Methanomassiliicoccaceae</taxon>
        <taxon>Candidatus Methanoplasma</taxon>
    </lineage>
</organism>
<dbReference type="STRING" id="1577791.Mpt1_c08930"/>
<dbReference type="RefSeq" id="WP_048112544.1">
    <property type="nucleotide sequence ID" value="NZ_CP010070.1"/>
</dbReference>
<reference evidence="1 2" key="1">
    <citation type="journal article" date="2014" name="Appl. Environ. Microbiol.">
        <title>Comparative Genome Analysis of 'Candidatus Methanoplasma termitum' Indicates a New Mode of Energy Metabolism in the Seventh Order of Methanogens.</title>
        <authorList>
            <person name="Lang K."/>
            <person name="Schuldes J."/>
            <person name="Klingl A."/>
            <person name="Poehlein A."/>
            <person name="Daniel R."/>
            <person name="Brune A."/>
        </authorList>
    </citation>
    <scope>NUCLEOTIDE SEQUENCE [LARGE SCALE GENOMIC DNA]</scope>
    <source>
        <strain evidence="2">Mpt1</strain>
    </source>
</reference>
<protein>
    <submittedName>
        <fullName evidence="1">Uncharacterized protein</fullName>
    </submittedName>
</protein>
<evidence type="ECO:0000313" key="2">
    <source>
        <dbReference type="Proteomes" id="UP000030787"/>
    </source>
</evidence>
<dbReference type="OrthoDB" id="380056at2157"/>
<name>A0A0A7LCH5_9ARCH</name>
<dbReference type="EMBL" id="CP010070">
    <property type="protein sequence ID" value="AIZ56769.1"/>
    <property type="molecule type" value="Genomic_DNA"/>
</dbReference>
<dbReference type="Proteomes" id="UP000030787">
    <property type="component" value="Chromosome"/>
</dbReference>
<evidence type="ECO:0000313" key="1">
    <source>
        <dbReference type="EMBL" id="AIZ56769.1"/>
    </source>
</evidence>
<dbReference type="GeneID" id="24818556"/>
<dbReference type="AlphaFoldDB" id="A0A0A7LCH5"/>